<dbReference type="Gene3D" id="3.90.400.10">
    <property type="entry name" value="Oligo-1,6-glucosidase, Domain 2"/>
    <property type="match status" value="1"/>
</dbReference>
<dbReference type="SMART" id="SM00642">
    <property type="entry name" value="Aamy"/>
    <property type="match status" value="1"/>
</dbReference>
<dbReference type="HOGENOM" id="CLU_006462_2_3_0"/>
<evidence type="ECO:0000256" key="3">
    <source>
        <dbReference type="SAM" id="MobiDB-lite"/>
    </source>
</evidence>
<feature type="chain" id="PRO_5004191369" evidence="4">
    <location>
        <begin position="21"/>
        <end position="564"/>
    </location>
</feature>
<dbReference type="FunFam" id="3.90.400.10:FF:000001">
    <property type="entry name" value="Maltase A3, isoform A"/>
    <property type="match status" value="1"/>
</dbReference>
<evidence type="ECO:0000259" key="5">
    <source>
        <dbReference type="SMART" id="SM00642"/>
    </source>
</evidence>
<feature type="compositionally biased region" description="Basic and acidic residues" evidence="3">
    <location>
        <begin position="401"/>
        <end position="424"/>
    </location>
</feature>
<dbReference type="STRING" id="204669.Acid345_0356"/>
<feature type="region of interest" description="Disordered" evidence="3">
    <location>
        <begin position="401"/>
        <end position="426"/>
    </location>
</feature>
<dbReference type="KEGG" id="aba:Acid345_0356"/>
<dbReference type="CDD" id="cd11333">
    <property type="entry name" value="AmyAc_SI_OligoGlu_DGase"/>
    <property type="match status" value="1"/>
</dbReference>
<dbReference type="InterPro" id="IPR017853">
    <property type="entry name" value="GH"/>
</dbReference>
<feature type="signal peptide" evidence="4">
    <location>
        <begin position="1"/>
        <end position="20"/>
    </location>
</feature>
<dbReference type="Gene3D" id="2.60.40.1180">
    <property type="entry name" value="Golgi alpha-mannosidase II"/>
    <property type="match status" value="1"/>
</dbReference>
<name>Q1IUT9_KORVE</name>
<dbReference type="GO" id="GO:0004556">
    <property type="term" value="F:alpha-amylase activity"/>
    <property type="evidence" value="ECO:0007669"/>
    <property type="project" value="TreeGrafter"/>
</dbReference>
<dbReference type="Gene3D" id="3.20.20.80">
    <property type="entry name" value="Glycosidases"/>
    <property type="match status" value="1"/>
</dbReference>
<dbReference type="EMBL" id="CP000360">
    <property type="protein sequence ID" value="ABF39361.1"/>
    <property type="molecule type" value="Genomic_DNA"/>
</dbReference>
<dbReference type="RefSeq" id="WP_011521163.1">
    <property type="nucleotide sequence ID" value="NC_008009.1"/>
</dbReference>
<dbReference type="PANTHER" id="PTHR10357:SF179">
    <property type="entry name" value="NEUTRAL AND BASIC AMINO ACID TRANSPORT PROTEIN RBAT"/>
    <property type="match status" value="1"/>
</dbReference>
<sequence length="564" mass="63921">MIKRLLVLSLFFAFALPVLAQTTDADWWRHAVIYEIYPRSFGDSNGDGLGDLNGITEHLDYLKELGVDGIWISPCFPSPQVDFGYDVSDYTAIAPEYGTMADFDRLMAEAKKRNIRVLLDFVVNHSSDKHPWFIESASSRTNPKADWYVWKDGIGADKKQVPTNWISLFGHSAWEWDSKRNQFYYHMFAKEQPDLNWRNPEVQKAMYGAMRFWMDKGVSGFRLDAVDTLFEDPNLHDDPILPGKKNAYGDQDVEHKYTQDLPETHDVYRAMRHVTNQYPGGVLVGEVYFDTAAQMATIYGKNNDEINLPMATQLGFTNKRDVSEIRRKLDDLMTLPATQTALMVFDNHDNARSWDRYGNGLNDAQRAQFAKVVAATLLTPRGSALMYYGQEIGMKTTTPTRREEVKDPIGRTGWPKEKGRDGERTPMQWSNAKDAGFSSSDHPWLPVPPTFKQVNVAAEDKDPNSVLNFYRAMLKLRRENPVFRDGDYKGVNENNSNVLAFTRTSPQGTVLVVLNYSDKAQTADYSQSGKEARTLLSTFSKSDGAQKLNALTVPAFGVFIGQVQ</sequence>
<gene>
    <name evidence="6" type="ordered locus">Acid345_0356</name>
</gene>
<dbReference type="InterPro" id="IPR032091">
    <property type="entry name" value="Malt_amylase-like_C"/>
</dbReference>
<proteinExistence type="inferred from homology"/>
<evidence type="ECO:0000256" key="1">
    <source>
        <dbReference type="ARBA" id="ARBA00008061"/>
    </source>
</evidence>
<evidence type="ECO:0000256" key="2">
    <source>
        <dbReference type="ARBA" id="ARBA00023180"/>
    </source>
</evidence>
<dbReference type="eggNOG" id="COG0366">
    <property type="taxonomic scope" value="Bacteria"/>
</dbReference>
<comment type="similarity">
    <text evidence="1">Belongs to the glycosyl hydrolase 13 family.</text>
</comment>
<dbReference type="InterPro" id="IPR013780">
    <property type="entry name" value="Glyco_hydro_b"/>
</dbReference>
<dbReference type="InterPro" id="IPR045857">
    <property type="entry name" value="O16G_dom_2"/>
</dbReference>
<dbReference type="OrthoDB" id="9805159at2"/>
<dbReference type="GO" id="GO:0009313">
    <property type="term" value="P:oligosaccharide catabolic process"/>
    <property type="evidence" value="ECO:0007669"/>
    <property type="project" value="TreeGrafter"/>
</dbReference>
<evidence type="ECO:0000256" key="4">
    <source>
        <dbReference type="SAM" id="SignalP"/>
    </source>
</evidence>
<dbReference type="CAZy" id="GH13">
    <property type="family name" value="Glycoside Hydrolase Family 13"/>
</dbReference>
<keyword evidence="4" id="KW-0732">Signal</keyword>
<organism evidence="6 7">
    <name type="scientific">Koribacter versatilis (strain Ellin345)</name>
    <dbReference type="NCBI Taxonomy" id="204669"/>
    <lineage>
        <taxon>Bacteria</taxon>
        <taxon>Pseudomonadati</taxon>
        <taxon>Acidobacteriota</taxon>
        <taxon>Terriglobia</taxon>
        <taxon>Terriglobales</taxon>
        <taxon>Candidatus Korobacteraceae</taxon>
        <taxon>Candidatus Korobacter</taxon>
    </lineage>
</organism>
<dbReference type="InterPro" id="IPR006047">
    <property type="entry name" value="GH13_cat_dom"/>
</dbReference>
<dbReference type="Proteomes" id="UP000002432">
    <property type="component" value="Chromosome"/>
</dbReference>
<keyword evidence="7" id="KW-1185">Reference proteome</keyword>
<dbReference type="PANTHER" id="PTHR10357">
    <property type="entry name" value="ALPHA-AMYLASE FAMILY MEMBER"/>
    <property type="match status" value="1"/>
</dbReference>
<dbReference type="AlphaFoldDB" id="Q1IUT9"/>
<dbReference type="EnsemblBacteria" id="ABF39361">
    <property type="protein sequence ID" value="ABF39361"/>
    <property type="gene ID" value="Acid345_0356"/>
</dbReference>
<evidence type="ECO:0000313" key="6">
    <source>
        <dbReference type="EMBL" id="ABF39361.1"/>
    </source>
</evidence>
<feature type="domain" description="Glycosyl hydrolase family 13 catalytic" evidence="5">
    <location>
        <begin position="35"/>
        <end position="424"/>
    </location>
</feature>
<dbReference type="Pfam" id="PF00128">
    <property type="entry name" value="Alpha-amylase"/>
    <property type="match status" value="1"/>
</dbReference>
<dbReference type="SUPFAM" id="SSF51445">
    <property type="entry name" value="(Trans)glycosidases"/>
    <property type="match status" value="1"/>
</dbReference>
<evidence type="ECO:0000313" key="7">
    <source>
        <dbReference type="Proteomes" id="UP000002432"/>
    </source>
</evidence>
<accession>Q1IUT9</accession>
<protein>
    <submittedName>
        <fullName evidence="6">Alpha amylase, catalytic region</fullName>
    </submittedName>
</protein>
<keyword evidence="2" id="KW-0325">Glycoprotein</keyword>
<dbReference type="SUPFAM" id="SSF51011">
    <property type="entry name" value="Glycosyl hydrolase domain"/>
    <property type="match status" value="1"/>
</dbReference>
<dbReference type="Pfam" id="PF16657">
    <property type="entry name" value="Malt_amylase_C"/>
    <property type="match status" value="1"/>
</dbReference>
<reference evidence="6 7" key="1">
    <citation type="journal article" date="2009" name="Appl. Environ. Microbiol.">
        <title>Three genomes from the phylum Acidobacteria provide insight into the lifestyles of these microorganisms in soils.</title>
        <authorList>
            <person name="Ward N.L."/>
            <person name="Challacombe J.F."/>
            <person name="Janssen P.H."/>
            <person name="Henrissat B."/>
            <person name="Coutinho P.M."/>
            <person name="Wu M."/>
            <person name="Xie G."/>
            <person name="Haft D.H."/>
            <person name="Sait M."/>
            <person name="Badger J."/>
            <person name="Barabote R.D."/>
            <person name="Bradley B."/>
            <person name="Brettin T.S."/>
            <person name="Brinkac L.M."/>
            <person name="Bruce D."/>
            <person name="Creasy T."/>
            <person name="Daugherty S.C."/>
            <person name="Davidsen T.M."/>
            <person name="DeBoy R.T."/>
            <person name="Detter J.C."/>
            <person name="Dodson R.J."/>
            <person name="Durkin A.S."/>
            <person name="Ganapathy A."/>
            <person name="Gwinn-Giglio M."/>
            <person name="Han C.S."/>
            <person name="Khouri H."/>
            <person name="Kiss H."/>
            <person name="Kothari S.P."/>
            <person name="Madupu R."/>
            <person name="Nelson K.E."/>
            <person name="Nelson W.C."/>
            <person name="Paulsen I."/>
            <person name="Penn K."/>
            <person name="Ren Q."/>
            <person name="Rosovitz M.J."/>
            <person name="Selengut J.D."/>
            <person name="Shrivastava S."/>
            <person name="Sullivan S.A."/>
            <person name="Tapia R."/>
            <person name="Thompson L.S."/>
            <person name="Watkins K.L."/>
            <person name="Yang Q."/>
            <person name="Yu C."/>
            <person name="Zafar N."/>
            <person name="Zhou L."/>
            <person name="Kuske C.R."/>
        </authorList>
    </citation>
    <scope>NUCLEOTIDE SEQUENCE [LARGE SCALE GENOMIC DNA]</scope>
    <source>
        <strain evidence="6 7">Ellin345</strain>
    </source>
</reference>